<dbReference type="NCBIfam" id="TIGR00256">
    <property type="entry name" value="D-aminoacyl-tRNA deacylase"/>
    <property type="match status" value="1"/>
</dbReference>
<comment type="catalytic activity">
    <reaction evidence="4">
        <text>glycyl-tRNA(Ala) + H2O = tRNA(Ala) + glycine + H(+)</text>
        <dbReference type="Rhea" id="RHEA:53744"/>
        <dbReference type="Rhea" id="RHEA-COMP:9657"/>
        <dbReference type="Rhea" id="RHEA-COMP:13640"/>
        <dbReference type="ChEBI" id="CHEBI:15377"/>
        <dbReference type="ChEBI" id="CHEBI:15378"/>
        <dbReference type="ChEBI" id="CHEBI:57305"/>
        <dbReference type="ChEBI" id="CHEBI:78442"/>
        <dbReference type="ChEBI" id="CHEBI:78522"/>
    </reaction>
</comment>
<evidence type="ECO:0000256" key="4">
    <source>
        <dbReference type="HAMAP-Rule" id="MF_00518"/>
    </source>
</evidence>
<gene>
    <name evidence="4" type="primary">dtd</name>
    <name evidence="5" type="ORF">IAC74_07285</name>
</gene>
<dbReference type="FunFam" id="3.50.80.10:FF:000001">
    <property type="entry name" value="D-aminoacyl-tRNA deacylase"/>
    <property type="match status" value="1"/>
</dbReference>
<dbReference type="GO" id="GO:0000049">
    <property type="term" value="F:tRNA binding"/>
    <property type="evidence" value="ECO:0007669"/>
    <property type="project" value="UniProtKB-UniRule"/>
</dbReference>
<dbReference type="Proteomes" id="UP000886743">
    <property type="component" value="Unassembled WGS sequence"/>
</dbReference>
<organism evidence="5 6">
    <name type="scientific">Candidatus Aphodoplasma excrementigallinarum</name>
    <dbReference type="NCBI Taxonomy" id="2840673"/>
    <lineage>
        <taxon>Bacteria</taxon>
        <taxon>Bacillati</taxon>
        <taxon>Bacillota</taxon>
        <taxon>Clostridia</taxon>
        <taxon>Eubacteriales</taxon>
        <taxon>Candidatus Aphodoplasma</taxon>
    </lineage>
</organism>
<comment type="catalytic activity">
    <reaction evidence="4">
        <text>a D-aminoacyl-tRNA + H2O = a tRNA + a D-alpha-amino acid + H(+)</text>
        <dbReference type="Rhea" id="RHEA:13953"/>
        <dbReference type="Rhea" id="RHEA-COMP:10123"/>
        <dbReference type="Rhea" id="RHEA-COMP:10124"/>
        <dbReference type="ChEBI" id="CHEBI:15377"/>
        <dbReference type="ChEBI" id="CHEBI:15378"/>
        <dbReference type="ChEBI" id="CHEBI:59871"/>
        <dbReference type="ChEBI" id="CHEBI:78442"/>
        <dbReference type="ChEBI" id="CHEBI:79333"/>
        <dbReference type="EC" id="3.1.1.96"/>
    </reaction>
</comment>
<dbReference type="GO" id="GO:0043908">
    <property type="term" value="F:Ser(Gly)-tRNA(Ala) hydrolase activity"/>
    <property type="evidence" value="ECO:0007669"/>
    <property type="project" value="UniProtKB-UniRule"/>
</dbReference>
<comment type="caution">
    <text evidence="5">The sequence shown here is derived from an EMBL/GenBank/DDBJ whole genome shotgun (WGS) entry which is preliminary data.</text>
</comment>
<dbReference type="GO" id="GO:0106026">
    <property type="term" value="F:Gly-tRNA(Ala) deacylase activity"/>
    <property type="evidence" value="ECO:0007669"/>
    <property type="project" value="UniProtKB-UniRule"/>
</dbReference>
<name>A0A9D1NJ24_9FIRM</name>
<dbReference type="GO" id="GO:0051500">
    <property type="term" value="F:D-tyrosyl-tRNA(Tyr) deacylase activity"/>
    <property type="evidence" value="ECO:0007669"/>
    <property type="project" value="TreeGrafter"/>
</dbReference>
<accession>A0A9D1NJ24</accession>
<keyword evidence="2 4" id="KW-0820">tRNA-binding</keyword>
<dbReference type="Pfam" id="PF02580">
    <property type="entry name" value="Tyr_Deacylase"/>
    <property type="match status" value="1"/>
</dbReference>
<dbReference type="InterPro" id="IPR003732">
    <property type="entry name" value="Daa-tRNA_deacyls_DTD"/>
</dbReference>
<feature type="short sequence motif" description="Gly-cisPro motif, important for rejection of L-amino acids" evidence="4">
    <location>
        <begin position="137"/>
        <end position="138"/>
    </location>
</feature>
<dbReference type="InterPro" id="IPR023509">
    <property type="entry name" value="DTD-like_sf"/>
</dbReference>
<comment type="domain">
    <text evidence="4">A Gly-cisPro motif from one monomer fits into the active site of the other monomer to allow specific chiral rejection of L-amino acids.</text>
</comment>
<dbReference type="AlphaFoldDB" id="A0A9D1NJ24"/>
<evidence type="ECO:0000256" key="3">
    <source>
        <dbReference type="ARBA" id="ARBA00022801"/>
    </source>
</evidence>
<dbReference type="Gene3D" id="3.50.80.10">
    <property type="entry name" value="D-tyrosyl-tRNA(Tyr) deacylase"/>
    <property type="match status" value="1"/>
</dbReference>
<comment type="similarity">
    <text evidence="1 4">Belongs to the DTD family.</text>
</comment>
<dbReference type="GO" id="GO:0005737">
    <property type="term" value="C:cytoplasm"/>
    <property type="evidence" value="ECO:0007669"/>
    <property type="project" value="UniProtKB-SubCell"/>
</dbReference>
<dbReference type="GO" id="GO:0019478">
    <property type="term" value="P:D-amino acid catabolic process"/>
    <property type="evidence" value="ECO:0007669"/>
    <property type="project" value="UniProtKB-UniRule"/>
</dbReference>
<reference evidence="5" key="1">
    <citation type="submission" date="2020-10" db="EMBL/GenBank/DDBJ databases">
        <authorList>
            <person name="Gilroy R."/>
        </authorList>
    </citation>
    <scope>NUCLEOTIDE SEQUENCE</scope>
    <source>
        <strain evidence="5">4920</strain>
    </source>
</reference>
<evidence type="ECO:0000313" key="6">
    <source>
        <dbReference type="Proteomes" id="UP000886743"/>
    </source>
</evidence>
<comment type="subcellular location">
    <subcellularLocation>
        <location evidence="4">Cytoplasm</location>
    </subcellularLocation>
</comment>
<reference evidence="5" key="2">
    <citation type="journal article" date="2021" name="PeerJ">
        <title>Extensive microbial diversity within the chicken gut microbiome revealed by metagenomics and culture.</title>
        <authorList>
            <person name="Gilroy R."/>
            <person name="Ravi A."/>
            <person name="Getino M."/>
            <person name="Pursley I."/>
            <person name="Horton D.L."/>
            <person name="Alikhan N.F."/>
            <person name="Baker D."/>
            <person name="Gharbi K."/>
            <person name="Hall N."/>
            <person name="Watson M."/>
            <person name="Adriaenssens E.M."/>
            <person name="Foster-Nyarko E."/>
            <person name="Jarju S."/>
            <person name="Secka A."/>
            <person name="Antonio M."/>
            <person name="Oren A."/>
            <person name="Chaudhuri R.R."/>
            <person name="La Ragione R."/>
            <person name="Hildebrand F."/>
            <person name="Pallen M.J."/>
        </authorList>
    </citation>
    <scope>NUCLEOTIDE SEQUENCE</scope>
    <source>
        <strain evidence="5">4920</strain>
    </source>
</reference>
<dbReference type="EC" id="3.1.1.-" evidence="4"/>
<sequence length="150" mass="15977">MRAVVQRVKRASVTIDGTKTAEIGVGFLILLGVHETDTEADAAYLAKKCCGLRVFEDDNGKMNRSVQDVGGAFLVVSNFTLYGDCKKGNRPSFTSAARPETAVPLYEHFISCVRQSGIACQTGTFGADMQVELLNDGPVTLIVESVGDGA</sequence>
<dbReference type="SUPFAM" id="SSF69500">
    <property type="entry name" value="DTD-like"/>
    <property type="match status" value="1"/>
</dbReference>
<keyword evidence="4" id="KW-0694">RNA-binding</keyword>
<keyword evidence="3 4" id="KW-0378">Hydrolase</keyword>
<evidence type="ECO:0000256" key="2">
    <source>
        <dbReference type="ARBA" id="ARBA00022555"/>
    </source>
</evidence>
<protein>
    <recommendedName>
        <fullName evidence="4">D-aminoacyl-tRNA deacylase</fullName>
        <shortName evidence="4">DTD</shortName>
        <ecNumber evidence="4">3.1.1.96</ecNumber>
    </recommendedName>
    <alternativeName>
        <fullName evidence="4">Gly-tRNA(Ala) deacylase</fullName>
        <ecNumber evidence="4">3.1.1.-</ecNumber>
    </alternativeName>
</protein>
<dbReference type="EMBL" id="DVOF01000216">
    <property type="protein sequence ID" value="HIV03363.1"/>
    <property type="molecule type" value="Genomic_DNA"/>
</dbReference>
<keyword evidence="4" id="KW-0963">Cytoplasm</keyword>
<comment type="subunit">
    <text evidence="4">Homodimer.</text>
</comment>
<dbReference type="PANTHER" id="PTHR10472:SF5">
    <property type="entry name" value="D-AMINOACYL-TRNA DEACYLASE 1"/>
    <property type="match status" value="1"/>
</dbReference>
<evidence type="ECO:0000256" key="1">
    <source>
        <dbReference type="ARBA" id="ARBA00009673"/>
    </source>
</evidence>
<dbReference type="PANTHER" id="PTHR10472">
    <property type="entry name" value="D-TYROSYL-TRNA TYR DEACYLASE"/>
    <property type="match status" value="1"/>
</dbReference>
<evidence type="ECO:0000313" key="5">
    <source>
        <dbReference type="EMBL" id="HIV03363.1"/>
    </source>
</evidence>
<proteinExistence type="inferred from homology"/>
<dbReference type="CDD" id="cd00563">
    <property type="entry name" value="Dtyr_deacylase"/>
    <property type="match status" value="1"/>
</dbReference>
<dbReference type="EC" id="3.1.1.96" evidence="4"/>
<comment type="function">
    <text evidence="4">An aminoacyl-tRNA editing enzyme that deacylates mischarged D-aminoacyl-tRNAs. Also deacylates mischarged glycyl-tRNA(Ala), protecting cells against glycine mischarging by AlaRS. Acts via tRNA-based rather than protein-based catalysis; rejects L-amino acids rather than detecting D-amino acids in the active site. By recycling D-aminoacyl-tRNA to D-amino acids and free tRNA molecules, this enzyme counteracts the toxicity associated with the formation of D-aminoacyl-tRNA entities in vivo and helps enforce protein L-homochirality.</text>
</comment>
<dbReference type="HAMAP" id="MF_00518">
    <property type="entry name" value="Deacylase_Dtd"/>
    <property type="match status" value="1"/>
</dbReference>